<dbReference type="RefSeq" id="WP_348715147.1">
    <property type="nucleotide sequence ID" value="NZ_CAXJIO010000010.1"/>
</dbReference>
<evidence type="ECO:0000313" key="1">
    <source>
        <dbReference type="EMBL" id="CAL2101698.1"/>
    </source>
</evidence>
<dbReference type="Proteomes" id="UP001497527">
    <property type="component" value="Unassembled WGS sequence"/>
</dbReference>
<sequence length="103" mass="12540">MTIKEFEKCAEYQNGYDREFDNWKIIDIHQIPTEFMENHEIDFYCSDGNKVYLLRFRNRKIESYKINDNSKDSGYPPYLIAEFPIQRLNNEVIKMTLEKFNLK</sequence>
<proteinExistence type="predicted"/>
<organism evidence="1 2">
    <name type="scientific">Tenacibaculum polynesiense</name>
    <dbReference type="NCBI Taxonomy" id="3137857"/>
    <lineage>
        <taxon>Bacteria</taxon>
        <taxon>Pseudomonadati</taxon>
        <taxon>Bacteroidota</taxon>
        <taxon>Flavobacteriia</taxon>
        <taxon>Flavobacteriales</taxon>
        <taxon>Flavobacteriaceae</taxon>
        <taxon>Tenacibaculum</taxon>
    </lineage>
</organism>
<gene>
    <name evidence="1" type="ORF">T190423A01A_10261</name>
</gene>
<comment type="caution">
    <text evidence="1">The sequence shown here is derived from an EMBL/GenBank/DDBJ whole genome shotgun (WGS) entry which is preliminary data.</text>
</comment>
<protein>
    <submittedName>
        <fullName evidence="1">Uncharacterized protein</fullName>
    </submittedName>
</protein>
<dbReference type="EMBL" id="CAXJIO010000010">
    <property type="protein sequence ID" value="CAL2101698.1"/>
    <property type="molecule type" value="Genomic_DNA"/>
</dbReference>
<reference evidence="1 2" key="1">
    <citation type="submission" date="2024-05" db="EMBL/GenBank/DDBJ databases">
        <authorList>
            <person name="Duchaud E."/>
        </authorList>
    </citation>
    <scope>NUCLEOTIDE SEQUENCE [LARGE SCALE GENOMIC DNA]</scope>
    <source>
        <strain evidence="1">Ena-SAMPLE-TAB-13-05-2024-13:56:06:370-140308</strain>
    </source>
</reference>
<keyword evidence="2" id="KW-1185">Reference proteome</keyword>
<name>A0ABP1F085_9FLAO</name>
<evidence type="ECO:0000313" key="2">
    <source>
        <dbReference type="Proteomes" id="UP001497527"/>
    </source>
</evidence>
<accession>A0ABP1F085</accession>